<dbReference type="SUPFAM" id="SSF53850">
    <property type="entry name" value="Periplasmic binding protein-like II"/>
    <property type="match status" value="1"/>
</dbReference>
<evidence type="ECO:0000313" key="4">
    <source>
        <dbReference type="EMBL" id="NWH05936.1"/>
    </source>
</evidence>
<name>A0A850TES9_9BACT</name>
<dbReference type="PANTHER" id="PTHR35936">
    <property type="entry name" value="MEMBRANE-BOUND LYTIC MUREIN TRANSGLYCOSYLASE F"/>
    <property type="match status" value="1"/>
</dbReference>
<accession>A0A850TES9</accession>
<proteinExistence type="predicted"/>
<keyword evidence="5" id="KW-1185">Reference proteome</keyword>
<dbReference type="InterPro" id="IPR001638">
    <property type="entry name" value="Solute-binding_3/MltF_N"/>
</dbReference>
<evidence type="ECO:0000259" key="3">
    <source>
        <dbReference type="SMART" id="SM00062"/>
    </source>
</evidence>
<dbReference type="CDD" id="cd13704">
    <property type="entry name" value="PBP2_HisK"/>
    <property type="match status" value="1"/>
</dbReference>
<sequence length="259" mass="29240">MAVIFFICLHINYAAAADNHPKPGKGPDRIVTVGTDHDYPPFEYVDEQGTPRGFNIDLLKSIAETMGLTLKITTGPWKKIRSAIENGQFDMVSGMYYSPERDMKVDFSVPFILVHQSMFTRDDTDVHKFSDLKNREIIVQAGDIMHDYVLSNQITPTIIAVNNPLDAIRLLASGKHDAALLPNLQGQYFSRKYDITNIKAVEPVIPGQKYCFAVAEGDRELVDMLDQGLSILKASGKYQKIREHWFGVLEDTNQLLFHH</sequence>
<dbReference type="Proteomes" id="UP000553343">
    <property type="component" value="Unassembled WGS sequence"/>
</dbReference>
<evidence type="ECO:0000256" key="1">
    <source>
        <dbReference type="ARBA" id="ARBA00022729"/>
    </source>
</evidence>
<feature type="domain" description="Solute-binding protein family 3/N-terminal" evidence="3">
    <location>
        <begin position="30"/>
        <end position="249"/>
    </location>
</feature>
<protein>
    <submittedName>
        <fullName evidence="4">Transporter substrate-binding domain-containing protein</fullName>
    </submittedName>
</protein>
<dbReference type="AlphaFoldDB" id="A0A850TES9"/>
<dbReference type="RefSeq" id="WP_218576716.1">
    <property type="nucleotide sequence ID" value="NZ_JACADJ010000052.1"/>
</dbReference>
<organism evidence="4 5">
    <name type="scientific">Desulfobacter latus</name>
    <dbReference type="NCBI Taxonomy" id="2292"/>
    <lineage>
        <taxon>Bacteria</taxon>
        <taxon>Pseudomonadati</taxon>
        <taxon>Thermodesulfobacteriota</taxon>
        <taxon>Desulfobacteria</taxon>
        <taxon>Desulfobacterales</taxon>
        <taxon>Desulfobacteraceae</taxon>
        <taxon>Desulfobacter</taxon>
    </lineage>
</organism>
<gene>
    <name evidence="4" type="ORF">HXW94_13225</name>
</gene>
<reference evidence="4 5" key="1">
    <citation type="submission" date="2020-06" db="EMBL/GenBank/DDBJ databases">
        <title>High-quality draft genome of sulfate reducer Desulfobacter latus type strain AcrS2 isolated from marine sediment.</title>
        <authorList>
            <person name="Hoppe M."/>
            <person name="Larsen C.K."/>
            <person name="Marshall I.P.G."/>
            <person name="Schramm A."/>
            <person name="Marietou A.G."/>
        </authorList>
    </citation>
    <scope>NUCLEOTIDE SEQUENCE [LARGE SCALE GENOMIC DNA]</scope>
    <source>
        <strain evidence="4 5">AcRS2</strain>
    </source>
</reference>
<comment type="caution">
    <text evidence="4">The sequence shown here is derived from an EMBL/GenBank/DDBJ whole genome shotgun (WGS) entry which is preliminary data.</text>
</comment>
<dbReference type="EMBL" id="JACADJ010000052">
    <property type="protein sequence ID" value="NWH05936.1"/>
    <property type="molecule type" value="Genomic_DNA"/>
</dbReference>
<evidence type="ECO:0000256" key="2">
    <source>
        <dbReference type="SAM" id="SignalP"/>
    </source>
</evidence>
<feature type="chain" id="PRO_5032371414" evidence="2">
    <location>
        <begin position="17"/>
        <end position="259"/>
    </location>
</feature>
<dbReference type="PANTHER" id="PTHR35936:SF38">
    <property type="entry name" value="GLUTAMINE-BINDING PERIPLASMIC PROTEIN"/>
    <property type="match status" value="1"/>
</dbReference>
<keyword evidence="1 2" id="KW-0732">Signal</keyword>
<dbReference type="Pfam" id="PF00497">
    <property type="entry name" value="SBP_bac_3"/>
    <property type="match status" value="1"/>
</dbReference>
<dbReference type="Gene3D" id="3.40.190.10">
    <property type="entry name" value="Periplasmic binding protein-like II"/>
    <property type="match status" value="2"/>
</dbReference>
<evidence type="ECO:0000313" key="5">
    <source>
        <dbReference type="Proteomes" id="UP000553343"/>
    </source>
</evidence>
<dbReference type="SMART" id="SM00062">
    <property type="entry name" value="PBPb"/>
    <property type="match status" value="1"/>
</dbReference>
<feature type="signal peptide" evidence="2">
    <location>
        <begin position="1"/>
        <end position="16"/>
    </location>
</feature>